<dbReference type="InterPro" id="IPR003439">
    <property type="entry name" value="ABC_transporter-like_ATP-bd"/>
</dbReference>
<gene>
    <name evidence="5" type="ORF">bhn_I0949</name>
</gene>
<accession>A0A1D9P0E8</accession>
<dbReference type="Gene3D" id="3.40.50.300">
    <property type="entry name" value="P-loop containing nucleotide triphosphate hydrolases"/>
    <property type="match status" value="1"/>
</dbReference>
<dbReference type="AlphaFoldDB" id="A0A1D9P0E8"/>
<dbReference type="KEGG" id="bhu:bhn_I0949"/>
<evidence type="ECO:0000256" key="1">
    <source>
        <dbReference type="ARBA" id="ARBA00022448"/>
    </source>
</evidence>
<evidence type="ECO:0000256" key="2">
    <source>
        <dbReference type="ARBA" id="ARBA00022741"/>
    </source>
</evidence>
<keyword evidence="6" id="KW-1185">Reference proteome</keyword>
<sequence length="232" mass="26283">MKENVIEIRHLTKNYGKSRGVIDVSLNVKQGDIFGFLGPNGAGKSTTIRSMLGFLKINEGSINILGMDSVRDHEKILREVGYMPSEAWFYDSMKVKDVIKYAADVRGLDCSNEAEMLCERLKVDINKKIKQLSLGNRKKVSIVCAMQHKPKLFIFDEPTGGLDPLMQKKFFELINEYVDKGATCLLSTHVLSEVDKYCKNAAIMRDGRLTMLDTPHIDDETFLSFYEDDEEA</sequence>
<organism evidence="5 6">
    <name type="scientific">Butyrivibrio hungatei</name>
    <dbReference type="NCBI Taxonomy" id="185008"/>
    <lineage>
        <taxon>Bacteria</taxon>
        <taxon>Bacillati</taxon>
        <taxon>Bacillota</taxon>
        <taxon>Clostridia</taxon>
        <taxon>Lachnospirales</taxon>
        <taxon>Lachnospiraceae</taxon>
        <taxon>Butyrivibrio</taxon>
    </lineage>
</organism>
<dbReference type="InterPro" id="IPR051782">
    <property type="entry name" value="ABC_Transporter_VariousFunc"/>
</dbReference>
<dbReference type="PANTHER" id="PTHR42939:SF1">
    <property type="entry name" value="ABC TRANSPORTER ATP-BINDING PROTEIN ALBC-RELATED"/>
    <property type="match status" value="1"/>
</dbReference>
<dbReference type="CDD" id="cd03230">
    <property type="entry name" value="ABC_DR_subfamily_A"/>
    <property type="match status" value="1"/>
</dbReference>
<dbReference type="InterPro" id="IPR003593">
    <property type="entry name" value="AAA+_ATPase"/>
</dbReference>
<evidence type="ECO:0000313" key="5">
    <source>
        <dbReference type="EMBL" id="AOZ95983.1"/>
    </source>
</evidence>
<dbReference type="InterPro" id="IPR027417">
    <property type="entry name" value="P-loop_NTPase"/>
</dbReference>
<proteinExistence type="predicted"/>
<protein>
    <submittedName>
        <fullName evidence="5">ABC transporter ATP-binding protein</fullName>
    </submittedName>
</protein>
<dbReference type="RefSeq" id="WP_071175705.1">
    <property type="nucleotide sequence ID" value="NZ_CP017831.1"/>
</dbReference>
<dbReference type="GO" id="GO:0016887">
    <property type="term" value="F:ATP hydrolysis activity"/>
    <property type="evidence" value="ECO:0007669"/>
    <property type="project" value="InterPro"/>
</dbReference>
<dbReference type="EMBL" id="CP017831">
    <property type="protein sequence ID" value="AOZ95983.1"/>
    <property type="molecule type" value="Genomic_DNA"/>
</dbReference>
<dbReference type="PROSITE" id="PS50893">
    <property type="entry name" value="ABC_TRANSPORTER_2"/>
    <property type="match status" value="1"/>
</dbReference>
<dbReference type="SUPFAM" id="SSF52540">
    <property type="entry name" value="P-loop containing nucleoside triphosphate hydrolases"/>
    <property type="match status" value="1"/>
</dbReference>
<dbReference type="GO" id="GO:0005524">
    <property type="term" value="F:ATP binding"/>
    <property type="evidence" value="ECO:0007669"/>
    <property type="project" value="UniProtKB-KW"/>
</dbReference>
<dbReference type="Pfam" id="PF00005">
    <property type="entry name" value="ABC_tran"/>
    <property type="match status" value="1"/>
</dbReference>
<keyword evidence="3 5" id="KW-0067">ATP-binding</keyword>
<name>A0A1D9P0E8_9FIRM</name>
<dbReference type="Proteomes" id="UP000179284">
    <property type="component" value="Chromosome I"/>
</dbReference>
<evidence type="ECO:0000256" key="3">
    <source>
        <dbReference type="ARBA" id="ARBA00022840"/>
    </source>
</evidence>
<dbReference type="PANTHER" id="PTHR42939">
    <property type="entry name" value="ABC TRANSPORTER ATP-BINDING PROTEIN ALBC-RELATED"/>
    <property type="match status" value="1"/>
</dbReference>
<reference evidence="6" key="1">
    <citation type="submission" date="2016-10" db="EMBL/GenBank/DDBJ databases">
        <title>The complete genome sequence of the rumen bacterium Butyrivibrio hungatei MB2003.</title>
        <authorList>
            <person name="Palevich N."/>
            <person name="Kelly W.J."/>
            <person name="Leahy S.C."/>
            <person name="Altermann E."/>
            <person name="Rakonjac J."/>
            <person name="Attwood G.T."/>
        </authorList>
    </citation>
    <scope>NUCLEOTIDE SEQUENCE [LARGE SCALE GENOMIC DNA]</scope>
    <source>
        <strain evidence="6">MB2003</strain>
    </source>
</reference>
<evidence type="ECO:0000313" key="6">
    <source>
        <dbReference type="Proteomes" id="UP000179284"/>
    </source>
</evidence>
<keyword evidence="1" id="KW-0813">Transport</keyword>
<dbReference type="SMART" id="SM00382">
    <property type="entry name" value="AAA"/>
    <property type="match status" value="1"/>
</dbReference>
<evidence type="ECO:0000259" key="4">
    <source>
        <dbReference type="PROSITE" id="PS50893"/>
    </source>
</evidence>
<dbReference type="OrthoDB" id="9804819at2"/>
<keyword evidence="2" id="KW-0547">Nucleotide-binding</keyword>
<dbReference type="InterPro" id="IPR017871">
    <property type="entry name" value="ABC_transporter-like_CS"/>
</dbReference>
<dbReference type="PROSITE" id="PS00211">
    <property type="entry name" value="ABC_TRANSPORTER_1"/>
    <property type="match status" value="1"/>
</dbReference>
<feature type="domain" description="ABC transporter" evidence="4">
    <location>
        <begin position="6"/>
        <end position="231"/>
    </location>
</feature>